<reference evidence="1" key="2">
    <citation type="submission" date="2025-09" db="UniProtKB">
        <authorList>
            <consortium name="Ensembl"/>
        </authorList>
    </citation>
    <scope>IDENTIFICATION</scope>
</reference>
<dbReference type="Ensembl" id="ENSNVIT00000003502.1">
    <property type="protein sequence ID" value="ENSNVIP00000003009.1"/>
    <property type="gene ID" value="ENSNVIG00000002400.1"/>
</dbReference>
<protein>
    <submittedName>
        <fullName evidence="1">Uncharacterized protein</fullName>
    </submittedName>
</protein>
<evidence type="ECO:0000313" key="2">
    <source>
        <dbReference type="Proteomes" id="UP000694425"/>
    </source>
</evidence>
<dbReference type="AlphaFoldDB" id="A0A8C7A939"/>
<accession>A0A8C7A939</accession>
<reference evidence="1" key="1">
    <citation type="submission" date="2025-08" db="UniProtKB">
        <authorList>
            <consortium name="Ensembl"/>
        </authorList>
    </citation>
    <scope>IDENTIFICATION</scope>
</reference>
<organism evidence="1 2">
    <name type="scientific">Neovison vison</name>
    <name type="common">American mink</name>
    <name type="synonym">Mustela vison</name>
    <dbReference type="NCBI Taxonomy" id="452646"/>
    <lineage>
        <taxon>Eukaryota</taxon>
        <taxon>Metazoa</taxon>
        <taxon>Chordata</taxon>
        <taxon>Craniata</taxon>
        <taxon>Vertebrata</taxon>
        <taxon>Euteleostomi</taxon>
        <taxon>Mammalia</taxon>
        <taxon>Eutheria</taxon>
        <taxon>Laurasiatheria</taxon>
        <taxon>Carnivora</taxon>
        <taxon>Caniformia</taxon>
        <taxon>Musteloidea</taxon>
        <taxon>Mustelidae</taxon>
        <taxon>Mustelinae</taxon>
        <taxon>Neogale</taxon>
    </lineage>
</organism>
<evidence type="ECO:0000313" key="1">
    <source>
        <dbReference type="Ensembl" id="ENSNVIP00000003009.1"/>
    </source>
</evidence>
<dbReference type="Proteomes" id="UP000694425">
    <property type="component" value="Unplaced"/>
</dbReference>
<keyword evidence="2" id="KW-1185">Reference proteome</keyword>
<proteinExistence type="predicted"/>
<sequence length="79" mass="8256">HYPGLLCPVTGDRGATVKSEKHRNKLTGWGNLCGGAKMTLFTPISSLVCFCFPLPCGLRVVARTEGQRSPGPTAVLAGG</sequence>
<name>A0A8C7A939_NEOVI</name>